<name>A0A6A4VYM5_AMPAM</name>
<proteinExistence type="predicted"/>
<evidence type="ECO:0000256" key="1">
    <source>
        <dbReference type="SAM" id="MobiDB-lite"/>
    </source>
</evidence>
<dbReference type="Proteomes" id="UP000440578">
    <property type="component" value="Unassembled WGS sequence"/>
</dbReference>
<reference evidence="2 3" key="1">
    <citation type="submission" date="2019-07" db="EMBL/GenBank/DDBJ databases">
        <title>Draft genome assembly of a fouling barnacle, Amphibalanus amphitrite (Darwin, 1854): The first reference genome for Thecostraca.</title>
        <authorList>
            <person name="Kim W."/>
        </authorList>
    </citation>
    <scope>NUCLEOTIDE SEQUENCE [LARGE SCALE GENOMIC DNA]</scope>
    <source>
        <strain evidence="2">SNU_AA5</strain>
        <tissue evidence="2">Soma without cirri and trophi</tissue>
    </source>
</reference>
<accession>A0A6A4VYM5</accession>
<evidence type="ECO:0000313" key="3">
    <source>
        <dbReference type="Proteomes" id="UP000440578"/>
    </source>
</evidence>
<sequence>MPVPNTKKWMDIAEEFEERWNFPHCLARGLLAQSGMNTRQYDAFPTGARPTARTPPPPRLLQTQQAPPALR</sequence>
<gene>
    <name evidence="2" type="ORF">FJT64_003903</name>
</gene>
<protein>
    <submittedName>
        <fullName evidence="2">Uncharacterized protein</fullName>
    </submittedName>
</protein>
<organism evidence="2 3">
    <name type="scientific">Amphibalanus amphitrite</name>
    <name type="common">Striped barnacle</name>
    <name type="synonym">Balanus amphitrite</name>
    <dbReference type="NCBI Taxonomy" id="1232801"/>
    <lineage>
        <taxon>Eukaryota</taxon>
        <taxon>Metazoa</taxon>
        <taxon>Ecdysozoa</taxon>
        <taxon>Arthropoda</taxon>
        <taxon>Crustacea</taxon>
        <taxon>Multicrustacea</taxon>
        <taxon>Cirripedia</taxon>
        <taxon>Thoracica</taxon>
        <taxon>Thoracicalcarea</taxon>
        <taxon>Balanomorpha</taxon>
        <taxon>Balanoidea</taxon>
        <taxon>Balanidae</taxon>
        <taxon>Amphibalaninae</taxon>
        <taxon>Amphibalanus</taxon>
    </lineage>
</organism>
<dbReference type="AlphaFoldDB" id="A0A6A4VYM5"/>
<comment type="caution">
    <text evidence="2">The sequence shown here is derived from an EMBL/GenBank/DDBJ whole genome shotgun (WGS) entry which is preliminary data.</text>
</comment>
<evidence type="ECO:0000313" key="2">
    <source>
        <dbReference type="EMBL" id="KAF0298773.1"/>
    </source>
</evidence>
<feature type="region of interest" description="Disordered" evidence="1">
    <location>
        <begin position="41"/>
        <end position="71"/>
    </location>
</feature>
<dbReference type="EMBL" id="VIIS01001411">
    <property type="protein sequence ID" value="KAF0298773.1"/>
    <property type="molecule type" value="Genomic_DNA"/>
</dbReference>
<feature type="compositionally biased region" description="Low complexity" evidence="1">
    <location>
        <begin position="60"/>
        <end position="71"/>
    </location>
</feature>
<keyword evidence="3" id="KW-1185">Reference proteome</keyword>